<proteinExistence type="predicted"/>
<evidence type="ECO:0000313" key="3">
    <source>
        <dbReference type="Proteomes" id="UP000053127"/>
    </source>
</evidence>
<evidence type="ECO:0000313" key="2">
    <source>
        <dbReference type="EMBL" id="KUN02774.1"/>
    </source>
</evidence>
<reference evidence="2 3" key="1">
    <citation type="submission" date="2015-10" db="EMBL/GenBank/DDBJ databases">
        <title>Draft genome sequence of Streptomyces yokosukanensis DSM 40224, type strain for the species Streptomyces yokosukanensis.</title>
        <authorList>
            <person name="Ruckert C."/>
            <person name="Winkler A."/>
            <person name="Kalinowski J."/>
            <person name="Kampfer P."/>
            <person name="Glaeser S."/>
        </authorList>
    </citation>
    <scope>NUCLEOTIDE SEQUENCE [LARGE SCALE GENOMIC DNA]</scope>
    <source>
        <strain evidence="2 3">DSM 40224</strain>
    </source>
</reference>
<evidence type="ECO:0000256" key="1">
    <source>
        <dbReference type="SAM" id="MobiDB-lite"/>
    </source>
</evidence>
<organism evidence="2 3">
    <name type="scientific">Streptomyces yokosukanensis</name>
    <dbReference type="NCBI Taxonomy" id="67386"/>
    <lineage>
        <taxon>Bacteria</taxon>
        <taxon>Bacillati</taxon>
        <taxon>Actinomycetota</taxon>
        <taxon>Actinomycetes</taxon>
        <taxon>Kitasatosporales</taxon>
        <taxon>Streptomycetaceae</taxon>
        <taxon>Streptomyces</taxon>
    </lineage>
</organism>
<accession>A0A117Q128</accession>
<dbReference type="RefSeq" id="WP_067127892.1">
    <property type="nucleotide sequence ID" value="NZ_KQ948215.1"/>
</dbReference>
<feature type="region of interest" description="Disordered" evidence="1">
    <location>
        <begin position="1"/>
        <end position="20"/>
    </location>
</feature>
<sequence length="60" mass="6504">MKLTARHLFRGHGRHRSPRVPGQITEQRFVNCPECKVETAATVHGTALLCAEGHVVGGDA</sequence>
<name>A0A117Q128_9ACTN</name>
<comment type="caution">
    <text evidence="2">The sequence shown here is derived from an EMBL/GenBank/DDBJ whole genome shotgun (WGS) entry which is preliminary data.</text>
</comment>
<dbReference type="OrthoDB" id="4336133at2"/>
<dbReference type="AlphaFoldDB" id="A0A117Q128"/>
<gene>
    <name evidence="2" type="ORF">AQI95_24855</name>
</gene>
<feature type="compositionally biased region" description="Basic residues" evidence="1">
    <location>
        <begin position="1"/>
        <end position="18"/>
    </location>
</feature>
<dbReference type="STRING" id="67386.AQI95_24855"/>
<dbReference type="EMBL" id="LMWN01000036">
    <property type="protein sequence ID" value="KUN02774.1"/>
    <property type="molecule type" value="Genomic_DNA"/>
</dbReference>
<protein>
    <submittedName>
        <fullName evidence="2">Uncharacterized protein</fullName>
    </submittedName>
</protein>
<keyword evidence="3" id="KW-1185">Reference proteome</keyword>
<dbReference type="Proteomes" id="UP000053127">
    <property type="component" value="Unassembled WGS sequence"/>
</dbReference>